<sequence>MIREGGWVVPEREAKHDVSKPKIAVVGLGPGDPGMITAAAWKRLEQAAAVYVRTKRHPAVRGLAERGIAFVSFDPVYETAETFEAVYQTIAEALTERANSLGAEIVYAVPGHPSVAERSVMLLKERCAVKGVELEIVGGISFLDEAFARLGFDPVEGFLLLDAFDLRASRLCPELHTMIAQVCDRMTASHVKLALMERYPDDYRIVVARSLGVEGEEQIERMPLYELDRLTDYGDRTLVWVPKADNAVIGNRSFERLREIVAILRGPDGCPWDRKQTHASLRRYLVEETYETIEAIDADDPDALREELGDLLLQVMLHAQIESETGAFDVYDVIAALNDKLIRRHPHVFGDVKAADADEALRRWESAKAAEKDVGDRLRPTSVLDGVPRELPTLYRALRFQEKAASVGFDWPDVSGALDKLREELGELEEACRLSDAARVRDELGDVLFAAVNVARFFGADPDEALARAVRKFVHRFSRIEEAVKKSGRRWDEVSLEEMDAYWRDAKKLERPT</sequence>
<dbReference type="FunFam" id="1.10.287.1080:FF:000001">
    <property type="entry name" value="Nucleoside triphosphate pyrophosphohydrolase"/>
    <property type="match status" value="1"/>
</dbReference>
<evidence type="ECO:0000259" key="1">
    <source>
        <dbReference type="Pfam" id="PF00590"/>
    </source>
</evidence>
<dbReference type="GO" id="GO:0047429">
    <property type="term" value="F:nucleoside triphosphate diphosphatase activity"/>
    <property type="evidence" value="ECO:0007669"/>
    <property type="project" value="InterPro"/>
</dbReference>
<dbReference type="Pfam" id="PF03819">
    <property type="entry name" value="MazG"/>
    <property type="match status" value="2"/>
</dbReference>
<dbReference type="GO" id="GO:0046052">
    <property type="term" value="P:UTP catabolic process"/>
    <property type="evidence" value="ECO:0007669"/>
    <property type="project" value="TreeGrafter"/>
</dbReference>
<dbReference type="InterPro" id="IPR048015">
    <property type="entry name" value="NTP-PPase_MazG-like_N"/>
</dbReference>
<dbReference type="FunFam" id="1.10.287.1080:FF:000003">
    <property type="entry name" value="Nucleoside triphosphate pyrophosphohydrolase"/>
    <property type="match status" value="1"/>
</dbReference>
<evidence type="ECO:0000259" key="2">
    <source>
        <dbReference type="Pfam" id="PF03819"/>
    </source>
</evidence>
<dbReference type="InterPro" id="IPR035013">
    <property type="entry name" value="YabN_N"/>
</dbReference>
<reference evidence="3 4" key="1">
    <citation type="submission" date="2016-12" db="EMBL/GenBank/DDBJ databases">
        <title>Candidatus Reconcilibacillus cellulovorans genome.</title>
        <authorList>
            <person name="Kolinko S."/>
            <person name="Wu Y.-W."/>
            <person name="Tachea F."/>
            <person name="Denzel E."/>
            <person name="Hiras J."/>
            <person name="Baecker N."/>
            <person name="Chan L.J."/>
            <person name="Eichorst S.A."/>
            <person name="Frey D."/>
            <person name="Adams P.D."/>
            <person name="Pray T."/>
            <person name="Tanjore D."/>
            <person name="Petzold C.J."/>
            <person name="Gladden J.M."/>
            <person name="Simmons B.A."/>
            <person name="Singer S.W."/>
        </authorList>
    </citation>
    <scope>NUCLEOTIDE SEQUENCE [LARGE SCALE GENOMIC DNA]</scope>
    <source>
        <strain evidence="3">JTherm</strain>
    </source>
</reference>
<dbReference type="PANTHER" id="PTHR30522">
    <property type="entry name" value="NUCLEOSIDE TRIPHOSPHATE PYROPHOSPHOHYDROLASE"/>
    <property type="match status" value="1"/>
</dbReference>
<dbReference type="CDD" id="cd11528">
    <property type="entry name" value="NTP-PPase_MazG_Nterm"/>
    <property type="match status" value="1"/>
</dbReference>
<dbReference type="AlphaFoldDB" id="A0A2A6E295"/>
<dbReference type="SUPFAM" id="SSF53790">
    <property type="entry name" value="Tetrapyrrole methylase"/>
    <property type="match status" value="1"/>
</dbReference>
<dbReference type="Proteomes" id="UP000243688">
    <property type="component" value="Unassembled WGS sequence"/>
</dbReference>
<dbReference type="GO" id="GO:0006950">
    <property type="term" value="P:response to stress"/>
    <property type="evidence" value="ECO:0007669"/>
    <property type="project" value="UniProtKB-ARBA"/>
</dbReference>
<dbReference type="Gene3D" id="3.40.1010.10">
    <property type="entry name" value="Cobalt-precorrin-4 Transmethylase, Domain 1"/>
    <property type="match status" value="1"/>
</dbReference>
<dbReference type="NCBIfam" id="TIGR00444">
    <property type="entry name" value="mazG"/>
    <property type="match status" value="1"/>
</dbReference>
<dbReference type="InterPro" id="IPR004518">
    <property type="entry name" value="MazG-like_dom"/>
</dbReference>
<accession>A0A2A6E295</accession>
<proteinExistence type="predicted"/>
<dbReference type="InterPro" id="IPR035996">
    <property type="entry name" value="4pyrrol_Methylase_sf"/>
</dbReference>
<dbReference type="CDD" id="cd11529">
    <property type="entry name" value="NTP-PPase_MazG_Cterm"/>
    <property type="match status" value="1"/>
</dbReference>
<feature type="domain" description="NTP pyrophosphohydrolase MazG-like" evidence="2">
    <location>
        <begin position="419"/>
        <end position="476"/>
    </location>
</feature>
<organism evidence="3 4">
    <name type="scientific">Candidatus Reconcilbacillus cellulovorans</name>
    <dbReference type="NCBI Taxonomy" id="1906605"/>
    <lineage>
        <taxon>Bacteria</taxon>
        <taxon>Bacillati</taxon>
        <taxon>Bacillota</taxon>
        <taxon>Bacilli</taxon>
        <taxon>Bacillales</taxon>
        <taxon>Paenibacillaceae</taxon>
        <taxon>Candidatus Reconcilbacillus</taxon>
    </lineage>
</organism>
<dbReference type="NCBIfam" id="NF007113">
    <property type="entry name" value="PRK09562.1"/>
    <property type="match status" value="1"/>
</dbReference>
<dbReference type="PANTHER" id="PTHR30522:SF0">
    <property type="entry name" value="NUCLEOSIDE TRIPHOSPHATE PYROPHOSPHOHYDROLASE"/>
    <property type="match status" value="1"/>
</dbReference>
<dbReference type="Pfam" id="PF00590">
    <property type="entry name" value="TP_methylase"/>
    <property type="match status" value="1"/>
</dbReference>
<feature type="domain" description="Tetrapyrrole methylase" evidence="1">
    <location>
        <begin position="22"/>
        <end position="228"/>
    </location>
</feature>
<evidence type="ECO:0000313" key="3">
    <source>
        <dbReference type="EMBL" id="PDO11144.1"/>
    </source>
</evidence>
<name>A0A2A6E295_9BACL</name>
<gene>
    <name evidence="3" type="ORF">BLM47_03585</name>
</gene>
<dbReference type="Gene3D" id="1.10.287.1080">
    <property type="entry name" value="MazG-like"/>
    <property type="match status" value="2"/>
</dbReference>
<dbReference type="PIRSF" id="PIRSF002845">
    <property type="entry name" value="Ttrprl_mtas_MazG"/>
    <property type="match status" value="1"/>
</dbReference>
<dbReference type="GO" id="GO:0046047">
    <property type="term" value="P:TTP catabolic process"/>
    <property type="evidence" value="ECO:0007669"/>
    <property type="project" value="TreeGrafter"/>
</dbReference>
<comment type="caution">
    <text evidence="3">The sequence shown here is derived from an EMBL/GenBank/DDBJ whole genome shotgun (WGS) entry which is preliminary data.</text>
</comment>
<dbReference type="InterPro" id="IPR000878">
    <property type="entry name" value="4pyrrol_Mease"/>
</dbReference>
<dbReference type="EMBL" id="MOXJ01000005">
    <property type="protein sequence ID" value="PDO11144.1"/>
    <property type="molecule type" value="Genomic_DNA"/>
</dbReference>
<dbReference type="CDD" id="cd11723">
    <property type="entry name" value="YabN_N_like"/>
    <property type="match status" value="1"/>
</dbReference>
<protein>
    <submittedName>
        <fullName evidence="3">Nucleoside triphosphate pyrophosphohydrolase</fullName>
    </submittedName>
</protein>
<dbReference type="GO" id="GO:0046061">
    <property type="term" value="P:dATP catabolic process"/>
    <property type="evidence" value="ECO:0007669"/>
    <property type="project" value="TreeGrafter"/>
</dbReference>
<dbReference type="InterPro" id="IPR014777">
    <property type="entry name" value="4pyrrole_Mease_sub1"/>
</dbReference>
<dbReference type="InterPro" id="IPR011551">
    <property type="entry name" value="NTP_PyrPHydrolase_MazG"/>
</dbReference>
<evidence type="ECO:0000313" key="4">
    <source>
        <dbReference type="Proteomes" id="UP000243688"/>
    </source>
</evidence>
<dbReference type="GO" id="GO:0006203">
    <property type="term" value="P:dGTP catabolic process"/>
    <property type="evidence" value="ECO:0007669"/>
    <property type="project" value="TreeGrafter"/>
</dbReference>
<dbReference type="GO" id="GO:0046076">
    <property type="term" value="P:dTTP catabolic process"/>
    <property type="evidence" value="ECO:0007669"/>
    <property type="project" value="TreeGrafter"/>
</dbReference>
<dbReference type="InterPro" id="IPR024180">
    <property type="entry name" value="Tetrapyrrole_Mease/MazG_pred"/>
</dbReference>
<keyword evidence="3" id="KW-0378">Hydrolase</keyword>
<dbReference type="InterPro" id="IPR048011">
    <property type="entry name" value="NTP-PPase_MazG-like_C"/>
</dbReference>
<dbReference type="GO" id="GO:0046081">
    <property type="term" value="P:dUTP catabolic process"/>
    <property type="evidence" value="ECO:0007669"/>
    <property type="project" value="TreeGrafter"/>
</dbReference>
<feature type="domain" description="NTP pyrophosphohydrolase MazG-like" evidence="2">
    <location>
        <begin position="276"/>
        <end position="349"/>
    </location>
</feature>
<dbReference type="GO" id="GO:0008168">
    <property type="term" value="F:methyltransferase activity"/>
    <property type="evidence" value="ECO:0007669"/>
    <property type="project" value="InterPro"/>
</dbReference>
<dbReference type="SUPFAM" id="SSF101386">
    <property type="entry name" value="all-alpha NTP pyrophosphatases"/>
    <property type="match status" value="2"/>
</dbReference>